<dbReference type="RefSeq" id="WP_189418683.1">
    <property type="nucleotide sequence ID" value="NZ_BMYZ01000002.1"/>
</dbReference>
<evidence type="ECO:0000313" key="3">
    <source>
        <dbReference type="EMBL" id="GGY77544.1"/>
    </source>
</evidence>
<keyword evidence="2" id="KW-0732">Signal</keyword>
<feature type="chain" id="PRO_5047325168" evidence="2">
    <location>
        <begin position="21"/>
        <end position="174"/>
    </location>
</feature>
<organism evidence="3 4">
    <name type="scientific">Cellvibrio zantedeschiae</name>
    <dbReference type="NCBI Taxonomy" id="1237077"/>
    <lineage>
        <taxon>Bacteria</taxon>
        <taxon>Pseudomonadati</taxon>
        <taxon>Pseudomonadota</taxon>
        <taxon>Gammaproteobacteria</taxon>
        <taxon>Cellvibrionales</taxon>
        <taxon>Cellvibrionaceae</taxon>
        <taxon>Cellvibrio</taxon>
    </lineage>
</organism>
<evidence type="ECO:0000256" key="1">
    <source>
        <dbReference type="SAM" id="MobiDB-lite"/>
    </source>
</evidence>
<evidence type="ECO:0000256" key="2">
    <source>
        <dbReference type="SAM" id="SignalP"/>
    </source>
</evidence>
<reference evidence="4" key="1">
    <citation type="journal article" date="2019" name="Int. J. Syst. Evol. Microbiol.">
        <title>The Global Catalogue of Microorganisms (GCM) 10K type strain sequencing project: providing services to taxonomists for standard genome sequencing and annotation.</title>
        <authorList>
            <consortium name="The Broad Institute Genomics Platform"/>
            <consortium name="The Broad Institute Genome Sequencing Center for Infectious Disease"/>
            <person name="Wu L."/>
            <person name="Ma J."/>
        </authorList>
    </citation>
    <scope>NUCLEOTIDE SEQUENCE [LARGE SCALE GENOMIC DNA]</scope>
    <source>
        <strain evidence="4">KCTC 32239</strain>
    </source>
</reference>
<feature type="signal peptide" evidence="2">
    <location>
        <begin position="1"/>
        <end position="20"/>
    </location>
</feature>
<proteinExistence type="predicted"/>
<gene>
    <name evidence="3" type="ORF">GCM10011613_22650</name>
</gene>
<protein>
    <submittedName>
        <fullName evidence="3">Uncharacterized protein</fullName>
    </submittedName>
</protein>
<comment type="caution">
    <text evidence="3">The sequence shown here is derived from an EMBL/GenBank/DDBJ whole genome shotgun (WGS) entry which is preliminary data.</text>
</comment>
<keyword evidence="4" id="KW-1185">Reference proteome</keyword>
<name>A0ABQ3B6L7_9GAMM</name>
<evidence type="ECO:0000313" key="4">
    <source>
        <dbReference type="Proteomes" id="UP000619761"/>
    </source>
</evidence>
<dbReference type="EMBL" id="BMYZ01000002">
    <property type="protein sequence ID" value="GGY77544.1"/>
    <property type="molecule type" value="Genomic_DNA"/>
</dbReference>
<dbReference type="Proteomes" id="UP000619761">
    <property type="component" value="Unassembled WGS sequence"/>
</dbReference>
<feature type="region of interest" description="Disordered" evidence="1">
    <location>
        <begin position="145"/>
        <end position="174"/>
    </location>
</feature>
<feature type="compositionally biased region" description="Basic and acidic residues" evidence="1">
    <location>
        <begin position="160"/>
        <end position="174"/>
    </location>
</feature>
<accession>A0ABQ3B6L7</accession>
<sequence length="174" mass="19020">MRLLKIFSIIILMCSSYVYAGPYTDGMAKCLVKNTTQQDKENLIKWIYAAMSAHPSVKSLSNVSNKQGEAFNKNIGELTIELLTQRCKFETQEALKNEGEGAIRTSFQILGQVAMQELMGNSEVAKYISGIANSVDKKSLEEAFGKKASVPETSTPAPEKSAEAEKADSAEKAK</sequence>